<name>A0A0Q3WW53_9BACI</name>
<dbReference type="STRING" id="157838.AN964_03965"/>
<dbReference type="AlphaFoldDB" id="A0A0Q3WW53"/>
<dbReference type="PATRIC" id="fig|157838.3.peg.881"/>
<evidence type="ECO:0008006" key="3">
    <source>
        <dbReference type="Google" id="ProtNLM"/>
    </source>
</evidence>
<reference evidence="1 2" key="1">
    <citation type="submission" date="2015-09" db="EMBL/GenBank/DDBJ databases">
        <title>Genome sequencing project for genomic taxonomy and phylogenomics of Bacillus-like bacteria.</title>
        <authorList>
            <person name="Liu B."/>
            <person name="Wang J."/>
            <person name="Zhu Y."/>
            <person name="Liu G."/>
            <person name="Chen Q."/>
            <person name="Chen Z."/>
            <person name="Lan J."/>
            <person name="Che J."/>
            <person name="Ge C."/>
            <person name="Shi H."/>
            <person name="Pan Z."/>
            <person name="Liu X."/>
        </authorList>
    </citation>
    <scope>NUCLEOTIDE SEQUENCE [LARGE SCALE GENOMIC DNA]</scope>
    <source>
        <strain evidence="1 2">LMG 18435</strain>
    </source>
</reference>
<protein>
    <recommendedName>
        <fullName evidence="3">GNAT family N-acetyltransferase</fullName>
    </recommendedName>
</protein>
<sequence>MFQESEVIRLDYTTIADLDFVCNLENKEENASFIIPWSRAYKKQGFHVEGTLRECIRNGKAYESLTVMSILRREYESSRTFS</sequence>
<dbReference type="EMBL" id="LJJC01000004">
    <property type="protein sequence ID" value="KQL52755.1"/>
    <property type="molecule type" value="Genomic_DNA"/>
</dbReference>
<evidence type="ECO:0000313" key="2">
    <source>
        <dbReference type="Proteomes" id="UP000051888"/>
    </source>
</evidence>
<dbReference type="Gene3D" id="3.40.630.30">
    <property type="match status" value="1"/>
</dbReference>
<evidence type="ECO:0000313" key="1">
    <source>
        <dbReference type="EMBL" id="KQL52755.1"/>
    </source>
</evidence>
<gene>
    <name evidence="1" type="ORF">AN964_03965</name>
</gene>
<accession>A0A0Q3WW53</accession>
<comment type="caution">
    <text evidence="1">The sequence shown here is derived from an EMBL/GenBank/DDBJ whole genome shotgun (WGS) entry which is preliminary data.</text>
</comment>
<dbReference type="RefSeq" id="WP_055738460.1">
    <property type="nucleotide sequence ID" value="NZ_JAAIWL010000015.1"/>
</dbReference>
<organism evidence="1 2">
    <name type="scientific">Heyndrickxia shackletonii</name>
    <dbReference type="NCBI Taxonomy" id="157838"/>
    <lineage>
        <taxon>Bacteria</taxon>
        <taxon>Bacillati</taxon>
        <taxon>Bacillota</taxon>
        <taxon>Bacilli</taxon>
        <taxon>Bacillales</taxon>
        <taxon>Bacillaceae</taxon>
        <taxon>Heyndrickxia</taxon>
    </lineage>
</organism>
<dbReference type="Proteomes" id="UP000051888">
    <property type="component" value="Unassembled WGS sequence"/>
</dbReference>
<keyword evidence="2" id="KW-1185">Reference proteome</keyword>
<proteinExistence type="predicted"/>